<dbReference type="Proteomes" id="UP001396334">
    <property type="component" value="Unassembled WGS sequence"/>
</dbReference>
<evidence type="ECO:0000259" key="3">
    <source>
        <dbReference type="PROSITE" id="PS50076"/>
    </source>
</evidence>
<evidence type="ECO:0000313" key="5">
    <source>
        <dbReference type="Proteomes" id="UP001396334"/>
    </source>
</evidence>
<sequence>MHAGSRSKMRGKGSRNNPLKSCNMKGKFENVVFIDVDGDSFENVIIIDAPETLEEDLQGSSGSRGGKHFPAPGIISIDDDETDKMDDPEICECGGDLDSDASSRKSCPAHDFKQKSGGLDDDDCWFIREKKPAFKLSQCKEAYAGKTPCGKHHGLSPESEDSSSESDYSDCELIEGSVGKVQEQWEKASRRRKYNVRNGQSGLEDQTSSSGSRNGSPSGVGENMSQQYAETPASSGSSDSNIQKQNSSAFEINSDNYPDDSCLNLGTERPFVESEEEVDYESFSQAKYGPTAEAQFSHVQADVILGRERFRKGPLARDRNEEFSRAPSNCDPYPSDLQNGNTVANGKEKLISKELLMSSPKSSEEKLVDNAMNLVDVEVGTLFNESTSAKTPLDGVQVVSSKSFCDGDGSQKSETQMRQFFSMAEQSNINSMPNSKKYDESDALHVHVADAIVSCKNDMIIDREKLKETDEYKQAMEEEWASRQRELQIQAEEAQRLRKRKKAESMRVLDMERRQKQRLEEMRETQKKDEENMNLKEQLRMEVRKELSKLEISCIDMASLLRSLGIPVGGGFYPLSNEIHAAYKRALLRFHPDRASKTDIRQQVEAEEKFKLISRMKEKFLETALQVASQAVAALLVKSHYRGTHRPLRVYQIGEWIMYWVQMVWESSTFLCLGKVHAPCLRNKGPINAHDTYPSIDGPYSLYNALMVMFKIKKTIALESVVFMSLKCSFIWNRQLLTVYSMHFLQFQEEFGIQA</sequence>
<proteinExistence type="predicted"/>
<gene>
    <name evidence="4" type="ORF">V6N11_004376</name>
</gene>
<feature type="region of interest" description="Disordered" evidence="2">
    <location>
        <begin position="317"/>
        <end position="336"/>
    </location>
</feature>
<accession>A0ABR2SGZ1</accession>
<name>A0ABR2SGZ1_9ROSI</name>
<feature type="compositionally biased region" description="Acidic residues" evidence="2">
    <location>
        <begin position="158"/>
        <end position="170"/>
    </location>
</feature>
<keyword evidence="1" id="KW-0175">Coiled coil</keyword>
<feature type="compositionally biased region" description="Low complexity" evidence="2">
    <location>
        <begin position="208"/>
        <end position="221"/>
    </location>
</feature>
<reference evidence="4 5" key="1">
    <citation type="journal article" date="2024" name="G3 (Bethesda)">
        <title>Genome assembly of Hibiscus sabdariffa L. provides insights into metabolisms of medicinal natural products.</title>
        <authorList>
            <person name="Kim T."/>
        </authorList>
    </citation>
    <scope>NUCLEOTIDE SEQUENCE [LARGE SCALE GENOMIC DNA]</scope>
    <source>
        <strain evidence="4">TK-2024</strain>
        <tissue evidence="4">Old leaves</tissue>
    </source>
</reference>
<feature type="region of interest" description="Disordered" evidence="2">
    <location>
        <begin position="1"/>
        <end position="21"/>
    </location>
</feature>
<dbReference type="EMBL" id="JBBPBN010000015">
    <property type="protein sequence ID" value="KAK9024199.1"/>
    <property type="molecule type" value="Genomic_DNA"/>
</dbReference>
<comment type="caution">
    <text evidence="4">The sequence shown here is derived from an EMBL/GenBank/DDBJ whole genome shotgun (WGS) entry which is preliminary data.</text>
</comment>
<feature type="region of interest" description="Disordered" evidence="2">
    <location>
        <begin position="183"/>
        <end position="243"/>
    </location>
</feature>
<organism evidence="4 5">
    <name type="scientific">Hibiscus sabdariffa</name>
    <name type="common">roselle</name>
    <dbReference type="NCBI Taxonomy" id="183260"/>
    <lineage>
        <taxon>Eukaryota</taxon>
        <taxon>Viridiplantae</taxon>
        <taxon>Streptophyta</taxon>
        <taxon>Embryophyta</taxon>
        <taxon>Tracheophyta</taxon>
        <taxon>Spermatophyta</taxon>
        <taxon>Magnoliopsida</taxon>
        <taxon>eudicotyledons</taxon>
        <taxon>Gunneridae</taxon>
        <taxon>Pentapetalae</taxon>
        <taxon>rosids</taxon>
        <taxon>malvids</taxon>
        <taxon>Malvales</taxon>
        <taxon>Malvaceae</taxon>
        <taxon>Malvoideae</taxon>
        <taxon>Hibiscus</taxon>
    </lineage>
</organism>
<dbReference type="SUPFAM" id="SSF46565">
    <property type="entry name" value="Chaperone J-domain"/>
    <property type="match status" value="1"/>
</dbReference>
<dbReference type="InterPro" id="IPR001623">
    <property type="entry name" value="DnaJ_domain"/>
</dbReference>
<dbReference type="PANTHER" id="PTHR36335:SF1">
    <property type="entry name" value="CHAPERONE DNAJ-DOMAIN SUPERFAMILY PROTEIN"/>
    <property type="match status" value="1"/>
</dbReference>
<feature type="compositionally biased region" description="Polar residues" evidence="2">
    <location>
        <begin position="197"/>
        <end position="207"/>
    </location>
</feature>
<feature type="compositionally biased region" description="Basic residues" evidence="2">
    <location>
        <begin position="1"/>
        <end position="13"/>
    </location>
</feature>
<dbReference type="PANTHER" id="PTHR36335">
    <property type="entry name" value="CHAPERONE DNAJ-DOMAIN SUPERFAMILY PROTEIN"/>
    <property type="match status" value="1"/>
</dbReference>
<evidence type="ECO:0000313" key="4">
    <source>
        <dbReference type="EMBL" id="KAK9024199.1"/>
    </source>
</evidence>
<feature type="domain" description="J" evidence="3">
    <location>
        <begin position="559"/>
        <end position="645"/>
    </location>
</feature>
<dbReference type="PROSITE" id="PS50076">
    <property type="entry name" value="DNAJ_2"/>
    <property type="match status" value="1"/>
</dbReference>
<evidence type="ECO:0000256" key="1">
    <source>
        <dbReference type="SAM" id="Coils"/>
    </source>
</evidence>
<dbReference type="Gene3D" id="1.10.287.110">
    <property type="entry name" value="DnaJ domain"/>
    <property type="match status" value="1"/>
</dbReference>
<feature type="coiled-coil region" evidence="1">
    <location>
        <begin position="484"/>
        <end position="539"/>
    </location>
</feature>
<evidence type="ECO:0000256" key="2">
    <source>
        <dbReference type="SAM" id="MobiDB-lite"/>
    </source>
</evidence>
<keyword evidence="5" id="KW-1185">Reference proteome</keyword>
<dbReference type="InterPro" id="IPR036869">
    <property type="entry name" value="J_dom_sf"/>
</dbReference>
<feature type="compositionally biased region" description="Polar residues" evidence="2">
    <location>
        <begin position="223"/>
        <end position="243"/>
    </location>
</feature>
<protein>
    <recommendedName>
        <fullName evidence="3">J domain-containing protein</fullName>
    </recommendedName>
</protein>
<feature type="region of interest" description="Disordered" evidence="2">
    <location>
        <begin position="147"/>
        <end position="170"/>
    </location>
</feature>
<dbReference type="CDD" id="cd06257">
    <property type="entry name" value="DnaJ"/>
    <property type="match status" value="1"/>
</dbReference>